<keyword evidence="2" id="KW-1185">Reference proteome</keyword>
<name>A0ABP7J9F7_9ACTN</name>
<evidence type="ECO:0000313" key="1">
    <source>
        <dbReference type="EMBL" id="GAA3838552.1"/>
    </source>
</evidence>
<dbReference type="RefSeq" id="WP_344950848.1">
    <property type="nucleotide sequence ID" value="NZ_BAAAZR010000041.1"/>
</dbReference>
<evidence type="ECO:0000313" key="2">
    <source>
        <dbReference type="Proteomes" id="UP001500888"/>
    </source>
</evidence>
<organism evidence="1 2">
    <name type="scientific">Sphaerisporangium flaviroseum</name>
    <dbReference type="NCBI Taxonomy" id="509199"/>
    <lineage>
        <taxon>Bacteria</taxon>
        <taxon>Bacillati</taxon>
        <taxon>Actinomycetota</taxon>
        <taxon>Actinomycetes</taxon>
        <taxon>Streptosporangiales</taxon>
        <taxon>Streptosporangiaceae</taxon>
        <taxon>Sphaerisporangium</taxon>
    </lineage>
</organism>
<accession>A0ABP7J9F7</accession>
<dbReference type="EMBL" id="BAAAZR010000041">
    <property type="protein sequence ID" value="GAA3838552.1"/>
    <property type="molecule type" value="Genomic_DNA"/>
</dbReference>
<gene>
    <name evidence="1" type="ORF">GCM10022226_71030</name>
</gene>
<reference evidence="2" key="1">
    <citation type="journal article" date="2019" name="Int. J. Syst. Evol. Microbiol.">
        <title>The Global Catalogue of Microorganisms (GCM) 10K type strain sequencing project: providing services to taxonomists for standard genome sequencing and annotation.</title>
        <authorList>
            <consortium name="The Broad Institute Genomics Platform"/>
            <consortium name="The Broad Institute Genome Sequencing Center for Infectious Disease"/>
            <person name="Wu L."/>
            <person name="Ma J."/>
        </authorList>
    </citation>
    <scope>NUCLEOTIDE SEQUENCE [LARGE SCALE GENOMIC DNA]</scope>
    <source>
        <strain evidence="2">JCM 16908</strain>
    </source>
</reference>
<comment type="caution">
    <text evidence="1">The sequence shown here is derived from an EMBL/GenBank/DDBJ whole genome shotgun (WGS) entry which is preliminary data.</text>
</comment>
<protein>
    <submittedName>
        <fullName evidence="1">Uncharacterized protein</fullName>
    </submittedName>
</protein>
<dbReference type="Proteomes" id="UP001500888">
    <property type="component" value="Unassembled WGS sequence"/>
</dbReference>
<sequence length="123" mass="13002">MMGRCAGISLFRASANARWLTLFALVVVVSTAFLSPQEGASAAASGRAFGATPVGDDRGAIYIRNGNGSKNNSYSAVHSPTNNRGVQQVANSIAGGGTYTQQALCKKRHRVCSIYQKLRVSHK</sequence>
<proteinExistence type="predicted"/>